<evidence type="ECO:0000313" key="1">
    <source>
        <dbReference type="EMBL" id="EAT86170.1"/>
    </source>
</evidence>
<dbReference type="InParanoid" id="Q0UPH5"/>
<reference evidence="2" key="1">
    <citation type="journal article" date="2007" name="Plant Cell">
        <title>Dothideomycete-plant interactions illuminated by genome sequencing and EST analysis of the wheat pathogen Stagonospora nodorum.</title>
        <authorList>
            <person name="Hane J.K."/>
            <person name="Lowe R.G."/>
            <person name="Solomon P.S."/>
            <person name="Tan K.C."/>
            <person name="Schoch C.L."/>
            <person name="Spatafora J.W."/>
            <person name="Crous P.W."/>
            <person name="Kodira C."/>
            <person name="Birren B.W."/>
            <person name="Galagan J.E."/>
            <person name="Torriani S.F."/>
            <person name="McDonald B.A."/>
            <person name="Oliver R.P."/>
        </authorList>
    </citation>
    <scope>NUCLEOTIDE SEQUENCE [LARGE SCALE GENOMIC DNA]</scope>
    <source>
        <strain evidence="2">SN15 / ATCC MYA-4574 / FGSC 10173</strain>
    </source>
</reference>
<evidence type="ECO:0000313" key="2">
    <source>
        <dbReference type="Proteomes" id="UP000001055"/>
    </source>
</evidence>
<proteinExistence type="predicted"/>
<dbReference type="KEGG" id="pno:SNOG_06339"/>
<gene>
    <name evidence="1" type="ORF">SNOG_06339</name>
</gene>
<protein>
    <submittedName>
        <fullName evidence="1">Uncharacterized protein</fullName>
    </submittedName>
</protein>
<dbReference type="Proteomes" id="UP000001055">
    <property type="component" value="Unassembled WGS sequence"/>
</dbReference>
<sequence length="119" mass="12589">MGRLPGRILIPLPSLARETLDVDVTGESTLDVSPVTGEFTLDVSPVAVDELDGKVASEPGNSDISISAVDPIHEWIHSGCQKGLKPATGLTSSLSLVLDPFPTAKGVKHELFEPKILSY</sequence>
<dbReference type="AlphaFoldDB" id="Q0UPH5"/>
<name>Q0UPH5_PHANO</name>
<dbReference type="EMBL" id="CH445333">
    <property type="protein sequence ID" value="EAT86170.1"/>
    <property type="molecule type" value="Genomic_DNA"/>
</dbReference>
<dbReference type="RefSeq" id="XP_001796714.1">
    <property type="nucleotide sequence ID" value="XM_001796662.1"/>
</dbReference>
<accession>Q0UPH5</accession>
<dbReference type="GeneID" id="5973593"/>
<organism evidence="1 2">
    <name type="scientific">Phaeosphaeria nodorum (strain SN15 / ATCC MYA-4574 / FGSC 10173)</name>
    <name type="common">Glume blotch fungus</name>
    <name type="synonym">Parastagonospora nodorum</name>
    <dbReference type="NCBI Taxonomy" id="321614"/>
    <lineage>
        <taxon>Eukaryota</taxon>
        <taxon>Fungi</taxon>
        <taxon>Dikarya</taxon>
        <taxon>Ascomycota</taxon>
        <taxon>Pezizomycotina</taxon>
        <taxon>Dothideomycetes</taxon>
        <taxon>Pleosporomycetidae</taxon>
        <taxon>Pleosporales</taxon>
        <taxon>Pleosporineae</taxon>
        <taxon>Phaeosphaeriaceae</taxon>
        <taxon>Parastagonospora</taxon>
    </lineage>
</organism>